<proteinExistence type="predicted"/>
<accession>A0A7J6NDP1</accession>
<gene>
    <name evidence="2" type="ORF">FOZ60_011929</name>
</gene>
<dbReference type="EMBL" id="JABANP010000503">
    <property type="protein sequence ID" value="KAF4681587.1"/>
    <property type="molecule type" value="Genomic_DNA"/>
</dbReference>
<name>A0A7J6NDP1_PEROL</name>
<evidence type="ECO:0000313" key="3">
    <source>
        <dbReference type="Proteomes" id="UP000541610"/>
    </source>
</evidence>
<evidence type="ECO:0000313" key="2">
    <source>
        <dbReference type="EMBL" id="KAF4681587.1"/>
    </source>
</evidence>
<feature type="region of interest" description="Disordered" evidence="1">
    <location>
        <begin position="77"/>
        <end position="109"/>
    </location>
</feature>
<dbReference type="AlphaFoldDB" id="A0A7J6NDP1"/>
<comment type="caution">
    <text evidence="2">The sequence shown here is derived from an EMBL/GenBank/DDBJ whole genome shotgun (WGS) entry which is preliminary data.</text>
</comment>
<reference evidence="2 3" key="1">
    <citation type="submission" date="2020-04" db="EMBL/GenBank/DDBJ databases">
        <title>Perkinsus olseni comparative genomics.</title>
        <authorList>
            <person name="Bogema D.R."/>
        </authorList>
    </citation>
    <scope>NUCLEOTIDE SEQUENCE [LARGE SCALE GENOMIC DNA]</scope>
    <source>
        <strain evidence="2">00978-12</strain>
    </source>
</reference>
<sequence length="109" mass="12127">MDLYWVWVFAALARSRKSASSSSIIAEDLVLPPPGFAQPFNICLLPPGRSPRGEGSPLVLTLYTRLIIVNSRCWYTPSTSRKDEPAMASRAPSTEFTHRARMRASEKST</sequence>
<protein>
    <submittedName>
        <fullName evidence="2">Uncharacterized protein</fullName>
    </submittedName>
</protein>
<organism evidence="2 3">
    <name type="scientific">Perkinsus olseni</name>
    <name type="common">Perkinsus atlanticus</name>
    <dbReference type="NCBI Taxonomy" id="32597"/>
    <lineage>
        <taxon>Eukaryota</taxon>
        <taxon>Sar</taxon>
        <taxon>Alveolata</taxon>
        <taxon>Perkinsozoa</taxon>
        <taxon>Perkinsea</taxon>
        <taxon>Perkinsida</taxon>
        <taxon>Perkinsidae</taxon>
        <taxon>Perkinsus</taxon>
    </lineage>
</organism>
<evidence type="ECO:0000256" key="1">
    <source>
        <dbReference type="SAM" id="MobiDB-lite"/>
    </source>
</evidence>
<dbReference type="Proteomes" id="UP000541610">
    <property type="component" value="Unassembled WGS sequence"/>
</dbReference>